<evidence type="ECO:0000313" key="3">
    <source>
        <dbReference type="EMBL" id="TQN67598.1"/>
    </source>
</evidence>
<evidence type="ECO:0000313" key="4">
    <source>
        <dbReference type="Proteomes" id="UP000326340"/>
    </source>
</evidence>
<reference evidence="3 4" key="1">
    <citation type="journal article" date="2019" name="Sci. Rep.">
        <title>Colletotrichum shisoi sp. nov., an anthracnose pathogen of Perilla frutescens in Japan: molecular phylogenetic, morphological and genomic evidence.</title>
        <authorList>
            <person name="Gan P."/>
            <person name="Tsushima A."/>
            <person name="Hiroyama R."/>
            <person name="Narusaka M."/>
            <person name="Takano Y."/>
            <person name="Narusaka Y."/>
            <person name="Kawaradani M."/>
            <person name="Damm U."/>
            <person name="Shirasu K."/>
        </authorList>
    </citation>
    <scope>NUCLEOTIDE SEQUENCE [LARGE SCALE GENOMIC DNA]</scope>
    <source>
        <strain evidence="3 4">PG-2018a</strain>
    </source>
</reference>
<name>A0A5Q4BKV9_9PEZI</name>
<proteinExistence type="predicted"/>
<feature type="region of interest" description="Disordered" evidence="1">
    <location>
        <begin position="273"/>
        <end position="313"/>
    </location>
</feature>
<accession>A0A5Q4BKV9</accession>
<dbReference type="OrthoDB" id="4841795at2759"/>
<dbReference type="Proteomes" id="UP000326340">
    <property type="component" value="Unassembled WGS sequence"/>
</dbReference>
<gene>
    <name evidence="3" type="ORF">CSHISOI_07887</name>
</gene>
<protein>
    <submittedName>
        <fullName evidence="3">Uncharacterized protein</fullName>
    </submittedName>
</protein>
<keyword evidence="2" id="KW-1133">Transmembrane helix</keyword>
<comment type="caution">
    <text evidence="3">The sequence shown here is derived from an EMBL/GenBank/DDBJ whole genome shotgun (WGS) entry which is preliminary data.</text>
</comment>
<sequence>MVGRWLRQTASPARLLLVTSRWLIALPVLMTAFLMLPGTFLFPNRHRPTTLGVAMTDLAMVSYRGVPFSGLRGHDGPVMLFDFYWFPNAFGWESPYCPAHIQNGWYVHLGGVIYAGPRISFGPVAYMRQAADGMQMPNVIYDCVPLDGKVAHEKCDNAFFQAFADNYESRYKLKVAWARFIWSIFALFYGERVFRQLEDNRPSDAPADFAGPLPETSKTAKPKWTGSQIQLARSNTVASPDVYAQSDVGKSTVQRTGSVGNGRVKQLVAGYEARSRRTEDLAQETSRRRREMASAEHQATSPDDAHPLPQDPKVCHVCTANEDKGWVKVVDEDLD</sequence>
<feature type="region of interest" description="Disordered" evidence="1">
    <location>
        <begin position="205"/>
        <end position="226"/>
    </location>
</feature>
<evidence type="ECO:0000256" key="1">
    <source>
        <dbReference type="SAM" id="MobiDB-lite"/>
    </source>
</evidence>
<keyword evidence="2" id="KW-0472">Membrane</keyword>
<dbReference type="EMBL" id="PUHP01000880">
    <property type="protein sequence ID" value="TQN67598.1"/>
    <property type="molecule type" value="Genomic_DNA"/>
</dbReference>
<keyword evidence="4" id="KW-1185">Reference proteome</keyword>
<organism evidence="3 4">
    <name type="scientific">Colletotrichum shisoi</name>
    <dbReference type="NCBI Taxonomy" id="2078593"/>
    <lineage>
        <taxon>Eukaryota</taxon>
        <taxon>Fungi</taxon>
        <taxon>Dikarya</taxon>
        <taxon>Ascomycota</taxon>
        <taxon>Pezizomycotina</taxon>
        <taxon>Sordariomycetes</taxon>
        <taxon>Hypocreomycetidae</taxon>
        <taxon>Glomerellales</taxon>
        <taxon>Glomerellaceae</taxon>
        <taxon>Colletotrichum</taxon>
        <taxon>Colletotrichum destructivum species complex</taxon>
    </lineage>
</organism>
<feature type="transmembrane region" description="Helical" evidence="2">
    <location>
        <begin position="20"/>
        <end position="42"/>
    </location>
</feature>
<keyword evidence="2" id="KW-0812">Transmembrane</keyword>
<evidence type="ECO:0000256" key="2">
    <source>
        <dbReference type="SAM" id="Phobius"/>
    </source>
</evidence>
<dbReference type="AlphaFoldDB" id="A0A5Q4BKV9"/>